<dbReference type="SUPFAM" id="SSF55486">
    <property type="entry name" value="Metalloproteases ('zincins'), catalytic domain"/>
    <property type="match status" value="1"/>
</dbReference>
<keyword evidence="3" id="KW-1185">Reference proteome</keyword>
<feature type="signal peptide" evidence="1">
    <location>
        <begin position="1"/>
        <end position="17"/>
    </location>
</feature>
<keyword evidence="1" id="KW-0732">Signal</keyword>
<gene>
    <name evidence="2" type="ORF">UCRPA7_4819</name>
</gene>
<sequence length="321" mass="35812">MLINLAIFILLAGSAIASDDILDLEEKEVITDGYDFGAMDKQLLEYLPTKSYTQYQRHPGYIPGGCKNSTKTYHYNPQDIEVYTVTYEDCEDPWVICRHKDSPVAADDIFTMVSRVPVGMRQYVKNLVAYPKLCDNNGNNCNYAITTEGSIVNVWDTHWTIGILIHEMSHVLDSLALRRFTPASLPWFSNTSLWQNAEGKDFAVPTNYAKRSWQEDIAEIGRVAMSDMVVPGGLPSINKNSPEISWQVNTYKMYLRDIIFPDSGRCNAKNPSGNPVPVLDGVKFNPDSFGPVPNTTLSGAVPEIVVPDVVVSAVLLGYHEH</sequence>
<reference evidence="3" key="1">
    <citation type="journal article" date="2013" name="Genome Announc.">
        <title>Draft genome sequence of the ascomycete Phaeoacremonium aleophilum strain UCR-PA7, a causal agent of the esca disease complex in grapevines.</title>
        <authorList>
            <person name="Blanco-Ulate B."/>
            <person name="Rolshausen P."/>
            <person name="Cantu D."/>
        </authorList>
    </citation>
    <scope>NUCLEOTIDE SEQUENCE [LARGE SCALE GENOMIC DNA]</scope>
    <source>
        <strain evidence="3">UCR-PA7</strain>
    </source>
</reference>
<dbReference type="OrthoDB" id="2142213at2759"/>
<proteinExistence type="predicted"/>
<evidence type="ECO:0000313" key="3">
    <source>
        <dbReference type="Proteomes" id="UP000014074"/>
    </source>
</evidence>
<dbReference type="eggNOG" id="ENOG502T3PG">
    <property type="taxonomic scope" value="Eukaryota"/>
</dbReference>
<dbReference type="InterPro" id="IPR024079">
    <property type="entry name" value="MetalloPept_cat_dom_sf"/>
</dbReference>
<protein>
    <submittedName>
        <fullName evidence="2">Putative conidiation-specific protein (Con-13) protein</fullName>
    </submittedName>
</protein>
<feature type="chain" id="PRO_5004452078" evidence="1">
    <location>
        <begin position="18"/>
        <end position="321"/>
    </location>
</feature>
<dbReference type="GeneID" id="19325309"/>
<organism evidence="2 3">
    <name type="scientific">Phaeoacremonium minimum (strain UCR-PA7)</name>
    <name type="common">Esca disease fungus</name>
    <name type="synonym">Togninia minima</name>
    <dbReference type="NCBI Taxonomy" id="1286976"/>
    <lineage>
        <taxon>Eukaryota</taxon>
        <taxon>Fungi</taxon>
        <taxon>Dikarya</taxon>
        <taxon>Ascomycota</taxon>
        <taxon>Pezizomycotina</taxon>
        <taxon>Sordariomycetes</taxon>
        <taxon>Sordariomycetidae</taxon>
        <taxon>Togniniales</taxon>
        <taxon>Togniniaceae</taxon>
        <taxon>Phaeoacremonium</taxon>
    </lineage>
</organism>
<dbReference type="GO" id="GO:0008237">
    <property type="term" value="F:metallopeptidase activity"/>
    <property type="evidence" value="ECO:0007669"/>
    <property type="project" value="InterPro"/>
</dbReference>
<dbReference type="KEGG" id="tmn:UCRPA7_4819"/>
<dbReference type="EMBL" id="KB933141">
    <property type="protein sequence ID" value="EON99596.1"/>
    <property type="molecule type" value="Genomic_DNA"/>
</dbReference>
<dbReference type="HOGENOM" id="CLU_866497_0_0_1"/>
<dbReference type="AlphaFoldDB" id="R8BJV4"/>
<name>R8BJV4_PHAM7</name>
<accession>R8BJV4</accession>
<dbReference type="RefSeq" id="XP_007915561.1">
    <property type="nucleotide sequence ID" value="XM_007917370.1"/>
</dbReference>
<evidence type="ECO:0000313" key="2">
    <source>
        <dbReference type="EMBL" id="EON99596.1"/>
    </source>
</evidence>
<dbReference type="Proteomes" id="UP000014074">
    <property type="component" value="Unassembled WGS sequence"/>
</dbReference>
<dbReference type="Gene3D" id="3.40.390.10">
    <property type="entry name" value="Collagenase (Catalytic Domain)"/>
    <property type="match status" value="1"/>
</dbReference>
<evidence type="ECO:0000256" key="1">
    <source>
        <dbReference type="SAM" id="SignalP"/>
    </source>
</evidence>